<dbReference type="InterPro" id="IPR014004">
    <property type="entry name" value="Transpt-assoc_nodulatn_dom_bac"/>
</dbReference>
<dbReference type="EMBL" id="CP053069">
    <property type="protein sequence ID" value="QJR09204.1"/>
    <property type="molecule type" value="Genomic_DNA"/>
</dbReference>
<dbReference type="Pfam" id="PF04972">
    <property type="entry name" value="BON"/>
    <property type="match status" value="1"/>
</dbReference>
<dbReference type="PROSITE" id="PS50914">
    <property type="entry name" value="BON"/>
    <property type="match status" value="1"/>
</dbReference>
<dbReference type="RefSeq" id="WP_171088895.1">
    <property type="nucleotide sequence ID" value="NZ_CP053069.1"/>
</dbReference>
<evidence type="ECO:0000313" key="4">
    <source>
        <dbReference type="Proteomes" id="UP000501534"/>
    </source>
</evidence>
<evidence type="ECO:0000256" key="1">
    <source>
        <dbReference type="SAM" id="SignalP"/>
    </source>
</evidence>
<dbReference type="Proteomes" id="UP000501534">
    <property type="component" value="Chromosome"/>
</dbReference>
<protein>
    <recommendedName>
        <fullName evidence="2">BON domain-containing protein</fullName>
    </recommendedName>
</protein>
<accession>A0A6M4GRV8</accession>
<keyword evidence="1" id="KW-0732">Signal</keyword>
<dbReference type="PROSITE" id="PS51257">
    <property type="entry name" value="PROKAR_LIPOPROTEIN"/>
    <property type="match status" value="1"/>
</dbReference>
<feature type="domain" description="BON" evidence="2">
    <location>
        <begin position="61"/>
        <end position="129"/>
    </location>
</feature>
<dbReference type="Gene3D" id="3.30.1340.30">
    <property type="match status" value="1"/>
</dbReference>
<gene>
    <name evidence="3" type="ORF">DSM104443_00241</name>
</gene>
<dbReference type="SMART" id="SM00749">
    <property type="entry name" value="BON"/>
    <property type="match status" value="1"/>
</dbReference>
<keyword evidence="4" id="KW-1185">Reference proteome</keyword>
<evidence type="ECO:0000313" key="3">
    <source>
        <dbReference type="EMBL" id="QJR09204.1"/>
    </source>
</evidence>
<dbReference type="PANTHER" id="PTHR34606">
    <property type="entry name" value="BON DOMAIN-CONTAINING PROTEIN"/>
    <property type="match status" value="1"/>
</dbReference>
<dbReference type="KEGG" id="uru:DSM104443_00241"/>
<sequence length="129" mass="13133">MNRKPAVAAVAIALGVFALAACDRNEMNARTDRAAAKTQAAVDKAGDKLAQAGNAIEKTAEEAAITAAIKTELVRDPELSALKIDVDTVGSTVTLTGTAPTPAAAERAQRIAIAQNGVTEVHNNLSLGG</sequence>
<dbReference type="InterPro" id="IPR051686">
    <property type="entry name" value="Lipoprotein_DolP"/>
</dbReference>
<name>A0A6M4GRV8_9PROT</name>
<dbReference type="InterPro" id="IPR007055">
    <property type="entry name" value="BON_dom"/>
</dbReference>
<organism evidence="3 4">
    <name type="scientific">Usitatibacter rugosus</name>
    <dbReference type="NCBI Taxonomy" id="2732067"/>
    <lineage>
        <taxon>Bacteria</taxon>
        <taxon>Pseudomonadati</taxon>
        <taxon>Pseudomonadota</taxon>
        <taxon>Betaproteobacteria</taxon>
        <taxon>Nitrosomonadales</taxon>
        <taxon>Usitatibacteraceae</taxon>
        <taxon>Usitatibacter</taxon>
    </lineage>
</organism>
<reference evidence="3 4" key="1">
    <citation type="submission" date="2020-04" db="EMBL/GenBank/DDBJ databases">
        <title>Usitatibacter rugosus gen. nov., sp. nov. and Usitatibacter palustris sp. nov., novel members of Usitatibacteraceae fam. nov. within the order Nitrosomonadales isolated from soil.</title>
        <authorList>
            <person name="Huber K.J."/>
            <person name="Neumann-Schaal M."/>
            <person name="Geppert A."/>
            <person name="Luckner M."/>
            <person name="Wanner G."/>
            <person name="Overmann J."/>
        </authorList>
    </citation>
    <scope>NUCLEOTIDE SEQUENCE [LARGE SCALE GENOMIC DNA]</scope>
    <source>
        <strain evidence="3 4">0125_3</strain>
    </source>
</reference>
<proteinExistence type="predicted"/>
<feature type="chain" id="PRO_5026943671" description="BON domain-containing protein" evidence="1">
    <location>
        <begin position="21"/>
        <end position="129"/>
    </location>
</feature>
<dbReference type="AlphaFoldDB" id="A0A6M4GRV8"/>
<evidence type="ECO:0000259" key="2">
    <source>
        <dbReference type="PROSITE" id="PS50914"/>
    </source>
</evidence>
<dbReference type="PANTHER" id="PTHR34606:SF15">
    <property type="entry name" value="BON DOMAIN-CONTAINING PROTEIN"/>
    <property type="match status" value="1"/>
</dbReference>
<feature type="signal peptide" evidence="1">
    <location>
        <begin position="1"/>
        <end position="20"/>
    </location>
</feature>